<feature type="compositionally biased region" description="Basic and acidic residues" evidence="1">
    <location>
        <begin position="1"/>
        <end position="10"/>
    </location>
</feature>
<comment type="caution">
    <text evidence="3">The sequence shown here is derived from an EMBL/GenBank/DDBJ whole genome shotgun (WGS) entry which is preliminary data.</text>
</comment>
<protein>
    <recommendedName>
        <fullName evidence="2">NWD NACHT-NTPase N-terminal domain-containing protein</fullName>
    </recommendedName>
</protein>
<proteinExistence type="predicted"/>
<organism evidence="3 4">
    <name type="scientific">Trichoderma parareesei</name>
    <name type="common">Filamentous fungus</name>
    <dbReference type="NCBI Taxonomy" id="858221"/>
    <lineage>
        <taxon>Eukaryota</taxon>
        <taxon>Fungi</taxon>
        <taxon>Dikarya</taxon>
        <taxon>Ascomycota</taxon>
        <taxon>Pezizomycotina</taxon>
        <taxon>Sordariomycetes</taxon>
        <taxon>Hypocreomycetidae</taxon>
        <taxon>Hypocreales</taxon>
        <taxon>Hypocreaceae</taxon>
        <taxon>Trichoderma</taxon>
    </lineage>
</organism>
<accession>A0A2H2YYB1</accession>
<evidence type="ECO:0000313" key="4">
    <source>
        <dbReference type="Proteomes" id="UP000219286"/>
    </source>
</evidence>
<reference evidence="3 4" key="1">
    <citation type="journal article" date="2015" name="Genome Announc.">
        <title>Genome sequence and annotation of Trichoderma parareesei, the ancestor of the cellulase producer Trichoderma reesei.</title>
        <authorList>
            <person name="Yang D."/>
            <person name="Pomraning K."/>
            <person name="Kopchinskiy A."/>
            <person name="Karimi Aghcheh R."/>
            <person name="Atanasova L."/>
            <person name="Chenthamara K."/>
            <person name="Baker S.E."/>
            <person name="Zhang R."/>
            <person name="Shen Q."/>
            <person name="Freitag M."/>
            <person name="Kubicek C.P."/>
            <person name="Druzhinina I.S."/>
        </authorList>
    </citation>
    <scope>NUCLEOTIDE SEQUENCE [LARGE SCALE GENOMIC DNA]</scope>
    <source>
        <strain evidence="3 4">CBS 125925</strain>
    </source>
</reference>
<gene>
    <name evidence="3" type="ORF">A9Z42_0011260</name>
</gene>
<sequence>MKRFWSKDKANQPSHAAGDEAGISGRSRRRDQFLSTFDRFSLRGSSRPKSVDRSSRFQPSLHHRATSVPAIHKPRTPSDANDTPGPELSPDAADTSVTAESVSHLEDLTRIDIPTGQEHPVTQGSHKEAITPQGLWDEAYDKLKSEQPELMKGYETILSNMLQSPDDADDLGQVTIKSTSDDRRAQLLEVIRSSQKKIEKEGKVKENIGQILSVISSLNSTIQTAIQAAPQAALPWSIVSLSLEFAPWRRIDR</sequence>
<feature type="domain" description="NWD NACHT-NTPase N-terminal" evidence="2">
    <location>
        <begin position="134"/>
        <end position="244"/>
    </location>
</feature>
<evidence type="ECO:0000256" key="1">
    <source>
        <dbReference type="SAM" id="MobiDB-lite"/>
    </source>
</evidence>
<name>A0A2H2YYB1_TRIPA</name>
<evidence type="ECO:0000313" key="3">
    <source>
        <dbReference type="EMBL" id="OTA00829.1"/>
    </source>
</evidence>
<dbReference type="InterPro" id="IPR031359">
    <property type="entry name" value="NACHT_N"/>
</dbReference>
<feature type="region of interest" description="Disordered" evidence="1">
    <location>
        <begin position="1"/>
        <end position="108"/>
    </location>
</feature>
<dbReference type="Proteomes" id="UP000219286">
    <property type="component" value="Unassembled WGS sequence"/>
</dbReference>
<dbReference type="EMBL" id="LFMI01000153">
    <property type="protein sequence ID" value="OTA00829.1"/>
    <property type="molecule type" value="Genomic_DNA"/>
</dbReference>
<dbReference type="Pfam" id="PF17100">
    <property type="entry name" value="NACHT_N"/>
    <property type="match status" value="1"/>
</dbReference>
<evidence type="ECO:0000259" key="2">
    <source>
        <dbReference type="Pfam" id="PF17100"/>
    </source>
</evidence>
<dbReference type="AlphaFoldDB" id="A0A2H2YYB1"/>
<keyword evidence="4" id="KW-1185">Reference proteome</keyword>